<evidence type="ECO:0000313" key="3">
    <source>
        <dbReference type="Proteomes" id="UP001188597"/>
    </source>
</evidence>
<sequence length="122" mass="13661">MQDIVRCIHIGLLCIQELAAYRLSMFDVVLMLNGPALNFPRPLKPAYFKHGSISGELEESDSAGCESLNDQRRWITINPVTGISTSIKSIVITTITTIIIILMLIIHSIVHVRLRQETTMTI</sequence>
<keyword evidence="1" id="KW-0472">Membrane</keyword>
<reference evidence="2" key="1">
    <citation type="submission" date="2022-12" db="EMBL/GenBank/DDBJ databases">
        <title>Draft genome assemblies for two species of Escallonia (Escalloniales).</title>
        <authorList>
            <person name="Chanderbali A."/>
            <person name="Dervinis C."/>
            <person name="Anghel I."/>
            <person name="Soltis D."/>
            <person name="Soltis P."/>
            <person name="Zapata F."/>
        </authorList>
    </citation>
    <scope>NUCLEOTIDE SEQUENCE</scope>
    <source>
        <strain evidence="2">UCBG64.0493</strain>
        <tissue evidence="2">Leaf</tissue>
    </source>
</reference>
<feature type="transmembrane region" description="Helical" evidence="1">
    <location>
        <begin position="90"/>
        <end position="110"/>
    </location>
</feature>
<accession>A0AA88V8L3</accession>
<keyword evidence="1" id="KW-1133">Transmembrane helix</keyword>
<gene>
    <name evidence="2" type="ORF">RJ639_018114</name>
</gene>
<organism evidence="2 3">
    <name type="scientific">Escallonia herrerae</name>
    <dbReference type="NCBI Taxonomy" id="1293975"/>
    <lineage>
        <taxon>Eukaryota</taxon>
        <taxon>Viridiplantae</taxon>
        <taxon>Streptophyta</taxon>
        <taxon>Embryophyta</taxon>
        <taxon>Tracheophyta</taxon>
        <taxon>Spermatophyta</taxon>
        <taxon>Magnoliopsida</taxon>
        <taxon>eudicotyledons</taxon>
        <taxon>Gunneridae</taxon>
        <taxon>Pentapetalae</taxon>
        <taxon>asterids</taxon>
        <taxon>campanulids</taxon>
        <taxon>Escalloniales</taxon>
        <taxon>Escalloniaceae</taxon>
        <taxon>Escallonia</taxon>
    </lineage>
</organism>
<name>A0AA88V8L3_9ASTE</name>
<evidence type="ECO:0000256" key="1">
    <source>
        <dbReference type="SAM" id="Phobius"/>
    </source>
</evidence>
<protein>
    <submittedName>
        <fullName evidence="2">Uncharacterized protein</fullName>
    </submittedName>
</protein>
<dbReference type="Proteomes" id="UP001188597">
    <property type="component" value="Unassembled WGS sequence"/>
</dbReference>
<keyword evidence="1" id="KW-0812">Transmembrane</keyword>
<evidence type="ECO:0000313" key="2">
    <source>
        <dbReference type="EMBL" id="KAK3003835.1"/>
    </source>
</evidence>
<proteinExistence type="predicted"/>
<dbReference type="EMBL" id="JAVXUP010002354">
    <property type="protein sequence ID" value="KAK3003835.1"/>
    <property type="molecule type" value="Genomic_DNA"/>
</dbReference>
<comment type="caution">
    <text evidence="2">The sequence shown here is derived from an EMBL/GenBank/DDBJ whole genome shotgun (WGS) entry which is preliminary data.</text>
</comment>
<keyword evidence="3" id="KW-1185">Reference proteome</keyword>
<dbReference type="AlphaFoldDB" id="A0AA88V8L3"/>